<accession>A0A1J4MQ78</accession>
<proteinExistence type="predicted"/>
<feature type="signal peptide" evidence="3">
    <location>
        <begin position="1"/>
        <end position="19"/>
    </location>
</feature>
<reference evidence="4 5" key="1">
    <citation type="submission" date="2016-10" db="EMBL/GenBank/DDBJ databases">
        <title>Reductive evolution of mitochondrial metabolism and differential evolution of invasion-related proteins in Cryptosporidium.</title>
        <authorList>
            <person name="Liu S."/>
            <person name="Roellig D.M."/>
            <person name="Guo Y."/>
            <person name="Li N."/>
            <person name="Frace M.A."/>
            <person name="Tang K."/>
            <person name="Zhang L."/>
            <person name="Feng Y."/>
            <person name="Xiao L."/>
        </authorList>
    </citation>
    <scope>NUCLEOTIDE SEQUENCE [LARGE SCALE GENOMIC DNA]</scope>
    <source>
        <strain evidence="4">39726</strain>
    </source>
</reference>
<keyword evidence="2" id="KW-1133">Transmembrane helix</keyword>
<evidence type="ECO:0000256" key="1">
    <source>
        <dbReference type="SAM" id="MobiDB-lite"/>
    </source>
</evidence>
<dbReference type="OrthoDB" id="341776at2759"/>
<keyword evidence="2" id="KW-0812">Transmembrane</keyword>
<dbReference type="VEuPathDB" id="CryptoDB:cubi_03155"/>
<comment type="caution">
    <text evidence="4">The sequence shown here is derived from an EMBL/GenBank/DDBJ whole genome shotgun (WGS) entry which is preliminary data.</text>
</comment>
<protein>
    <submittedName>
        <fullName evidence="4">Uncharacterized protein</fullName>
    </submittedName>
</protein>
<dbReference type="EMBL" id="LRBP01000006">
    <property type="protein sequence ID" value="OII75045.1"/>
    <property type="molecule type" value="Genomic_DNA"/>
</dbReference>
<keyword evidence="2" id="KW-0472">Membrane</keyword>
<sequence length="395" mass="45488">MKTTFRSIWLFLQIYLALASNTKTNQIFGLVPEEQCKNFGCKNVKSANYYTSCGQSVFCTKCQLNVFKPLTHICGGWNLGKFERILLANGSIYSNLKISGNSFEDLHADWGENKPIDLSKCQLENFNYNTAYSAFSVGGYTSLYSTVTFNIAILVNKPKGKDIPPIEFQIDLDETLEEINIRGMNARIRREKSLCPITHNLNPLKFQQKKTKENMTMISKSFSIPLDRSGVYRPYEFKIKAKCSKKKSCDMKYYKFCLRLSCSRMLESQLAQYKIVQGLLKNHPETILRQAEEYEDEDFKESSQNKESEDAESSNNRDIDEYEAEKPYEFTEKVQISKKVPKKINEELQLGRRIVFNGNSAKNPKGLLMSNLFYIVSGFVVTIILVFVCFLTMRR</sequence>
<evidence type="ECO:0000313" key="5">
    <source>
        <dbReference type="Proteomes" id="UP000186176"/>
    </source>
</evidence>
<evidence type="ECO:0000256" key="2">
    <source>
        <dbReference type="SAM" id="Phobius"/>
    </source>
</evidence>
<dbReference type="RefSeq" id="XP_028876175.1">
    <property type="nucleotide sequence ID" value="XM_029020168.1"/>
</dbReference>
<evidence type="ECO:0000313" key="4">
    <source>
        <dbReference type="EMBL" id="OII75045.1"/>
    </source>
</evidence>
<feature type="transmembrane region" description="Helical" evidence="2">
    <location>
        <begin position="372"/>
        <end position="393"/>
    </location>
</feature>
<organism evidence="4 5">
    <name type="scientific">Cryptosporidium ubiquitum</name>
    <dbReference type="NCBI Taxonomy" id="857276"/>
    <lineage>
        <taxon>Eukaryota</taxon>
        <taxon>Sar</taxon>
        <taxon>Alveolata</taxon>
        <taxon>Apicomplexa</taxon>
        <taxon>Conoidasida</taxon>
        <taxon>Coccidia</taxon>
        <taxon>Eucoccidiorida</taxon>
        <taxon>Eimeriorina</taxon>
        <taxon>Cryptosporidiidae</taxon>
        <taxon>Cryptosporidium</taxon>
    </lineage>
</organism>
<dbReference type="Proteomes" id="UP000186176">
    <property type="component" value="Unassembled WGS sequence"/>
</dbReference>
<feature type="chain" id="PRO_5012114002" evidence="3">
    <location>
        <begin position="20"/>
        <end position="395"/>
    </location>
</feature>
<name>A0A1J4MQ78_9CRYT</name>
<feature type="region of interest" description="Disordered" evidence="1">
    <location>
        <begin position="294"/>
        <end position="318"/>
    </location>
</feature>
<dbReference type="AlphaFoldDB" id="A0A1J4MQ78"/>
<keyword evidence="3" id="KW-0732">Signal</keyword>
<evidence type="ECO:0000256" key="3">
    <source>
        <dbReference type="SAM" id="SignalP"/>
    </source>
</evidence>
<dbReference type="GeneID" id="39979947"/>
<gene>
    <name evidence="4" type="ORF">cubi_03155</name>
</gene>
<keyword evidence="5" id="KW-1185">Reference proteome</keyword>